<proteinExistence type="predicted"/>
<reference evidence="2" key="1">
    <citation type="journal article" date="2019" name="Nat. Commun.">
        <title>Expansion of phycobilisome linker gene families in mesophilic red algae.</title>
        <authorList>
            <person name="Lee J."/>
            <person name="Kim D."/>
            <person name="Bhattacharya D."/>
            <person name="Yoon H.S."/>
        </authorList>
    </citation>
    <scope>NUCLEOTIDE SEQUENCE [LARGE SCALE GENOMIC DNA]</scope>
    <source>
        <strain evidence="2">CCMP 1328</strain>
    </source>
</reference>
<sequence>MVQRDQQQPDDFINIFAHVRAITLARCLQLFPQLQKPGVHGCLSVGDSVKVGSTLLRQTPEQLSGFCSKLPNQGTSVKGPSLVDCLHTPNIIINVSGETIISAVLKFVDHIHPHNLVLGTLSGTFGPKDIRSRGKHACPIECLNNKVIPIVWRTPVGLISVKGRLTRHLGTRRSRQATNRTDRSVCFHGIQPILIQSLGPHELGCVSERADVRHIKINFCPINDVAFKRVSSNCLALAMICEDGNRNHQDAQSEHLHGGLPHFGVSPLSPPAQCYGSFLPVCPSLPTTVHPAPVRLPFSFLPITNPRSALIPIGGCTPFHGHCPIRASFPSRNHRFHSHRRYSLRHGHHVRHFSHQFATREI</sequence>
<protein>
    <submittedName>
        <fullName evidence="1">Uncharacterized protein</fullName>
    </submittedName>
</protein>
<keyword evidence="2" id="KW-1185">Reference proteome</keyword>
<evidence type="ECO:0000313" key="1">
    <source>
        <dbReference type="EMBL" id="KAA8499366.1"/>
    </source>
</evidence>
<evidence type="ECO:0000313" key="2">
    <source>
        <dbReference type="Proteomes" id="UP000324585"/>
    </source>
</evidence>
<gene>
    <name evidence="1" type="ORF">FVE85_6951</name>
</gene>
<organism evidence="1 2">
    <name type="scientific">Porphyridium purpureum</name>
    <name type="common">Red alga</name>
    <name type="synonym">Porphyridium cruentum</name>
    <dbReference type="NCBI Taxonomy" id="35688"/>
    <lineage>
        <taxon>Eukaryota</taxon>
        <taxon>Rhodophyta</taxon>
        <taxon>Bangiophyceae</taxon>
        <taxon>Porphyridiales</taxon>
        <taxon>Porphyridiaceae</taxon>
        <taxon>Porphyridium</taxon>
    </lineage>
</organism>
<dbReference type="AlphaFoldDB" id="A0A5J4Z6N4"/>
<name>A0A5J4Z6N4_PORPP</name>
<dbReference type="EMBL" id="VRMN01000001">
    <property type="protein sequence ID" value="KAA8499366.1"/>
    <property type="molecule type" value="Genomic_DNA"/>
</dbReference>
<comment type="caution">
    <text evidence="1">The sequence shown here is derived from an EMBL/GenBank/DDBJ whole genome shotgun (WGS) entry which is preliminary data.</text>
</comment>
<dbReference type="Proteomes" id="UP000324585">
    <property type="component" value="Unassembled WGS sequence"/>
</dbReference>
<accession>A0A5J4Z6N4</accession>